<evidence type="ECO:0000256" key="5">
    <source>
        <dbReference type="PROSITE-ProRule" id="PRU00277"/>
    </source>
</evidence>
<evidence type="ECO:0000256" key="4">
    <source>
        <dbReference type="ARBA" id="ARBA00023235"/>
    </source>
</evidence>
<dbReference type="PROSITE" id="PS50059">
    <property type="entry name" value="FKBP_PPIASE"/>
    <property type="match status" value="1"/>
</dbReference>
<evidence type="ECO:0000256" key="3">
    <source>
        <dbReference type="ARBA" id="ARBA00023110"/>
    </source>
</evidence>
<proteinExistence type="inferred from homology"/>
<evidence type="ECO:0000256" key="8">
    <source>
        <dbReference type="SAM" id="SignalP"/>
    </source>
</evidence>
<dbReference type="InterPro" id="IPR001179">
    <property type="entry name" value="PPIase_FKBP_dom"/>
</dbReference>
<feature type="signal peptide" evidence="8">
    <location>
        <begin position="1"/>
        <end position="22"/>
    </location>
</feature>
<evidence type="ECO:0000313" key="10">
    <source>
        <dbReference type="EMBL" id="RKR03619.1"/>
    </source>
</evidence>
<evidence type="ECO:0000256" key="7">
    <source>
        <dbReference type="SAM" id="MobiDB-lite"/>
    </source>
</evidence>
<dbReference type="Gene3D" id="3.10.50.40">
    <property type="match status" value="1"/>
</dbReference>
<feature type="region of interest" description="Disordered" evidence="7">
    <location>
        <begin position="20"/>
        <end position="41"/>
    </location>
</feature>
<evidence type="ECO:0000313" key="11">
    <source>
        <dbReference type="Proteomes" id="UP000273675"/>
    </source>
</evidence>
<keyword evidence="3 5" id="KW-0697">Rotamase</keyword>
<name>A0A495DNL4_9PROT</name>
<dbReference type="GO" id="GO:0003755">
    <property type="term" value="F:peptidyl-prolyl cis-trans isomerase activity"/>
    <property type="evidence" value="ECO:0007669"/>
    <property type="project" value="UniProtKB-UniRule"/>
</dbReference>
<dbReference type="Pfam" id="PF00254">
    <property type="entry name" value="FKBP_C"/>
    <property type="match status" value="1"/>
</dbReference>
<feature type="domain" description="PPIase FKBP-type" evidence="9">
    <location>
        <begin position="146"/>
        <end position="233"/>
    </location>
</feature>
<gene>
    <name evidence="10" type="ORF">C7435_0056</name>
</gene>
<evidence type="ECO:0000256" key="6">
    <source>
        <dbReference type="RuleBase" id="RU003915"/>
    </source>
</evidence>
<reference evidence="10 11" key="1">
    <citation type="submission" date="2018-10" db="EMBL/GenBank/DDBJ databases">
        <title>Genomic Encyclopedia of Type Strains, Phase IV (KMG-IV): sequencing the most valuable type-strain genomes for metagenomic binning, comparative biology and taxonomic classification.</title>
        <authorList>
            <person name="Goeker M."/>
        </authorList>
    </citation>
    <scope>NUCLEOTIDE SEQUENCE [LARGE SCALE GENOMIC DNA]</scope>
    <source>
        <strain evidence="10 11">DSM 4734</strain>
    </source>
</reference>
<accession>A0A495DNL4</accession>
<evidence type="ECO:0000259" key="9">
    <source>
        <dbReference type="PROSITE" id="PS50059"/>
    </source>
</evidence>
<dbReference type="EMBL" id="RBIM01000001">
    <property type="protein sequence ID" value="RKR03619.1"/>
    <property type="molecule type" value="Genomic_DNA"/>
</dbReference>
<feature type="compositionally biased region" description="Polar residues" evidence="7">
    <location>
        <begin position="32"/>
        <end position="41"/>
    </location>
</feature>
<dbReference type="SUPFAM" id="SSF54534">
    <property type="entry name" value="FKBP-like"/>
    <property type="match status" value="1"/>
</dbReference>
<dbReference type="PANTHER" id="PTHR43811:SF19">
    <property type="entry name" value="39 KDA FK506-BINDING NUCLEAR PROTEIN"/>
    <property type="match status" value="1"/>
</dbReference>
<evidence type="ECO:0000256" key="2">
    <source>
        <dbReference type="ARBA" id="ARBA00006577"/>
    </source>
</evidence>
<comment type="catalytic activity">
    <reaction evidence="1 5 6">
        <text>[protein]-peptidylproline (omega=180) = [protein]-peptidylproline (omega=0)</text>
        <dbReference type="Rhea" id="RHEA:16237"/>
        <dbReference type="Rhea" id="RHEA-COMP:10747"/>
        <dbReference type="Rhea" id="RHEA-COMP:10748"/>
        <dbReference type="ChEBI" id="CHEBI:83833"/>
        <dbReference type="ChEBI" id="CHEBI:83834"/>
        <dbReference type="EC" id="5.2.1.8"/>
    </reaction>
</comment>
<dbReference type="AlphaFoldDB" id="A0A495DNL4"/>
<dbReference type="InterPro" id="IPR046357">
    <property type="entry name" value="PPIase_dom_sf"/>
</dbReference>
<comment type="caution">
    <text evidence="10">The sequence shown here is derived from an EMBL/GenBank/DDBJ whole genome shotgun (WGS) entry which is preliminary data.</text>
</comment>
<feature type="chain" id="PRO_5019754197" description="Peptidyl-prolyl cis-trans isomerase" evidence="8">
    <location>
        <begin position="23"/>
        <end position="234"/>
    </location>
</feature>
<dbReference type="Proteomes" id="UP000273675">
    <property type="component" value="Unassembled WGS sequence"/>
</dbReference>
<comment type="similarity">
    <text evidence="2 6">Belongs to the FKBP-type PPIase family.</text>
</comment>
<keyword evidence="4 5" id="KW-0413">Isomerase</keyword>
<feature type="compositionally biased region" description="Low complexity" evidence="7">
    <location>
        <begin position="20"/>
        <end position="31"/>
    </location>
</feature>
<organism evidence="10 11">
    <name type="scientific">Maricaulis maris</name>
    <dbReference type="NCBI Taxonomy" id="74318"/>
    <lineage>
        <taxon>Bacteria</taxon>
        <taxon>Pseudomonadati</taxon>
        <taxon>Pseudomonadota</taxon>
        <taxon>Alphaproteobacteria</taxon>
        <taxon>Maricaulales</taxon>
        <taxon>Maricaulaceae</taxon>
        <taxon>Maricaulis</taxon>
    </lineage>
</organism>
<protein>
    <recommendedName>
        <fullName evidence="6">Peptidyl-prolyl cis-trans isomerase</fullName>
        <ecNumber evidence="6">5.2.1.8</ecNumber>
    </recommendedName>
</protein>
<evidence type="ECO:0000256" key="1">
    <source>
        <dbReference type="ARBA" id="ARBA00000971"/>
    </source>
</evidence>
<keyword evidence="8" id="KW-0732">Signal</keyword>
<dbReference type="EC" id="5.2.1.8" evidence="6"/>
<sequence>MTRFALAATCCALALSACSDPAASSSNANSSETMTTQSTNADTIATGDEAALRARLALAERVVPNLDQLIARQLVVDSARACPVDDGVTIPLADLPEDATDPAANGALAEDYLGNIVSEPCVFQLPSGLAFRIRTASDDGASPMRGDMVTVNYRGQLLNGEEFDSSWTRGEPATFPSDRLIAGWVEALPLMRVGERWELFIHPDLAYGMRGTPGGPIGPNMALVFELELLDLPG</sequence>
<dbReference type="PROSITE" id="PS51257">
    <property type="entry name" value="PROKAR_LIPOPROTEIN"/>
    <property type="match status" value="1"/>
</dbReference>
<dbReference type="RefSeq" id="WP_233350635.1">
    <property type="nucleotide sequence ID" value="NZ_RBIM01000001.1"/>
</dbReference>
<dbReference type="PANTHER" id="PTHR43811">
    <property type="entry name" value="FKBP-TYPE PEPTIDYL-PROLYL CIS-TRANS ISOMERASE FKPA"/>
    <property type="match status" value="1"/>
</dbReference>